<organism evidence="8 9">
    <name type="scientific">Haematococcus lacustris</name>
    <name type="common">Green alga</name>
    <name type="synonym">Haematococcus pluvialis</name>
    <dbReference type="NCBI Taxonomy" id="44745"/>
    <lineage>
        <taxon>Eukaryota</taxon>
        <taxon>Viridiplantae</taxon>
        <taxon>Chlorophyta</taxon>
        <taxon>core chlorophytes</taxon>
        <taxon>Chlorophyceae</taxon>
        <taxon>CS clade</taxon>
        <taxon>Chlamydomonadales</taxon>
        <taxon>Haematococcaceae</taxon>
        <taxon>Haematococcus</taxon>
    </lineage>
</organism>
<dbReference type="Pfam" id="PF00759">
    <property type="entry name" value="Glyco_hydro_9"/>
    <property type="match status" value="1"/>
</dbReference>
<dbReference type="GO" id="GO:0030245">
    <property type="term" value="P:cellulose catabolic process"/>
    <property type="evidence" value="ECO:0007669"/>
    <property type="project" value="UniProtKB-KW"/>
</dbReference>
<dbReference type="GO" id="GO:0008810">
    <property type="term" value="F:cellulase activity"/>
    <property type="evidence" value="ECO:0007669"/>
    <property type="project" value="UniProtKB-EC"/>
</dbReference>
<keyword evidence="4" id="KW-0136">Cellulose degradation</keyword>
<dbReference type="InterPro" id="IPR008928">
    <property type="entry name" value="6-hairpin_glycosidase_sf"/>
</dbReference>
<comment type="catalytic activity">
    <reaction evidence="1">
        <text>Endohydrolysis of (1-&gt;4)-beta-D-glucosidic linkages in cellulose, lichenin and cereal beta-D-glucans.</text>
        <dbReference type="EC" id="3.2.1.4"/>
    </reaction>
</comment>
<keyword evidence="6" id="KW-0624">Polysaccharide degradation</keyword>
<evidence type="ECO:0000256" key="1">
    <source>
        <dbReference type="ARBA" id="ARBA00000966"/>
    </source>
</evidence>
<comment type="similarity">
    <text evidence="2">Belongs to the glycosyl hydrolase 9 (cellulase E) family.</text>
</comment>
<reference evidence="8 9" key="1">
    <citation type="submission" date="2020-02" db="EMBL/GenBank/DDBJ databases">
        <title>Draft genome sequence of Haematococcus lacustris strain NIES-144.</title>
        <authorList>
            <person name="Morimoto D."/>
            <person name="Nakagawa S."/>
            <person name="Yoshida T."/>
            <person name="Sawayama S."/>
        </authorList>
    </citation>
    <scope>NUCLEOTIDE SEQUENCE [LARGE SCALE GENOMIC DNA]</scope>
    <source>
        <strain evidence="8 9">NIES-144</strain>
    </source>
</reference>
<evidence type="ECO:0000313" key="9">
    <source>
        <dbReference type="Proteomes" id="UP000485058"/>
    </source>
</evidence>
<dbReference type="InterPro" id="IPR001701">
    <property type="entry name" value="Glyco_hydro_9"/>
</dbReference>
<feature type="domain" description="Glycoside hydrolase family 9" evidence="7">
    <location>
        <begin position="10"/>
        <end position="85"/>
    </location>
</feature>
<name>A0A6A0A875_HAELA</name>
<dbReference type="Gene3D" id="1.50.10.10">
    <property type="match status" value="1"/>
</dbReference>
<accession>A0A6A0A875</accession>
<dbReference type="SUPFAM" id="SSF48208">
    <property type="entry name" value="Six-hairpin glycosidases"/>
    <property type="match status" value="1"/>
</dbReference>
<comment type="caution">
    <text evidence="8">The sequence shown here is derived from an EMBL/GenBank/DDBJ whole genome shotgun (WGS) entry which is preliminary data.</text>
</comment>
<protein>
    <recommendedName>
        <fullName evidence="3">cellulase</fullName>
        <ecNumber evidence="3">3.2.1.4</ecNumber>
    </recommendedName>
</protein>
<evidence type="ECO:0000313" key="8">
    <source>
        <dbReference type="EMBL" id="GFH28899.1"/>
    </source>
</evidence>
<keyword evidence="9" id="KW-1185">Reference proteome</keyword>
<dbReference type="EMBL" id="BLLF01004090">
    <property type="protein sequence ID" value="GFH28899.1"/>
    <property type="molecule type" value="Genomic_DNA"/>
</dbReference>
<dbReference type="InterPro" id="IPR018247">
    <property type="entry name" value="EF_Hand_1_Ca_BS"/>
</dbReference>
<evidence type="ECO:0000256" key="2">
    <source>
        <dbReference type="ARBA" id="ARBA00007072"/>
    </source>
</evidence>
<evidence type="ECO:0000256" key="3">
    <source>
        <dbReference type="ARBA" id="ARBA00012601"/>
    </source>
</evidence>
<feature type="non-terminal residue" evidence="8">
    <location>
        <position position="173"/>
    </location>
</feature>
<evidence type="ECO:0000256" key="6">
    <source>
        <dbReference type="ARBA" id="ARBA00023326"/>
    </source>
</evidence>
<gene>
    <name evidence="8" type="ORF">HaLaN_27466</name>
</gene>
<dbReference type="Proteomes" id="UP000485058">
    <property type="component" value="Unassembled WGS sequence"/>
</dbReference>
<evidence type="ECO:0000259" key="7">
    <source>
        <dbReference type="Pfam" id="PF00759"/>
    </source>
</evidence>
<evidence type="ECO:0000256" key="4">
    <source>
        <dbReference type="ARBA" id="ARBA00023001"/>
    </source>
</evidence>
<feature type="non-terminal residue" evidence="8">
    <location>
        <position position="1"/>
    </location>
</feature>
<dbReference type="PROSITE" id="PS00018">
    <property type="entry name" value="EF_HAND_1"/>
    <property type="match status" value="1"/>
</dbReference>
<sequence length="173" mass="19224">MARQLELQVGLFNSSTVLDDMAWGAAWLHKATGEAGYLGQAELFMSRHQQEEVVARSLHHTRQYYVPDWDNTAWAADMLLAAATQRPVYLSRIRKLLSTWLYAESLPTGPDLSGVQGNAPADELSRLEHFTPNGSAISFAVVPECKPTALYEVNCYDGIDDDCNGFVDRMDLA</sequence>
<dbReference type="EC" id="3.2.1.4" evidence="3"/>
<keyword evidence="5" id="KW-0119">Carbohydrate metabolism</keyword>
<evidence type="ECO:0000256" key="5">
    <source>
        <dbReference type="ARBA" id="ARBA00023277"/>
    </source>
</evidence>
<dbReference type="InterPro" id="IPR012341">
    <property type="entry name" value="6hp_glycosidase-like_sf"/>
</dbReference>
<proteinExistence type="inferred from homology"/>
<dbReference type="AlphaFoldDB" id="A0A6A0A875"/>